<organism evidence="1 2">
    <name type="scientific">Ditylenchus dipsaci</name>
    <dbReference type="NCBI Taxonomy" id="166011"/>
    <lineage>
        <taxon>Eukaryota</taxon>
        <taxon>Metazoa</taxon>
        <taxon>Ecdysozoa</taxon>
        <taxon>Nematoda</taxon>
        <taxon>Chromadorea</taxon>
        <taxon>Rhabditida</taxon>
        <taxon>Tylenchina</taxon>
        <taxon>Tylenchomorpha</taxon>
        <taxon>Sphaerularioidea</taxon>
        <taxon>Anguinidae</taxon>
        <taxon>Anguininae</taxon>
        <taxon>Ditylenchus</taxon>
    </lineage>
</organism>
<keyword evidence="1" id="KW-1185">Reference proteome</keyword>
<proteinExistence type="predicted"/>
<reference evidence="2" key="1">
    <citation type="submission" date="2022-11" db="UniProtKB">
        <authorList>
            <consortium name="WormBaseParasite"/>
        </authorList>
    </citation>
    <scope>IDENTIFICATION</scope>
</reference>
<dbReference type="AlphaFoldDB" id="A0A915EPD6"/>
<sequence>MAHGIWGVHELSSIREVDKPASNIDLRSTKGYLPKTWSVPDLGRFSEGYQPKWPNFYSYESRYAACHLPYYSYARHMGDEQWFDRYAQYTDTPYSRSWIPRRYHKSYYLANRRWYDYPYSSYSSSAMSPYSSYILSAH</sequence>
<protein>
    <submittedName>
        <fullName evidence="2">Uncharacterized protein</fullName>
    </submittedName>
</protein>
<evidence type="ECO:0000313" key="2">
    <source>
        <dbReference type="WBParaSite" id="jg8977"/>
    </source>
</evidence>
<dbReference type="Proteomes" id="UP000887574">
    <property type="component" value="Unplaced"/>
</dbReference>
<name>A0A915EPD6_9BILA</name>
<evidence type="ECO:0000313" key="1">
    <source>
        <dbReference type="Proteomes" id="UP000887574"/>
    </source>
</evidence>
<accession>A0A915EPD6</accession>
<dbReference type="WBParaSite" id="jg8977">
    <property type="protein sequence ID" value="jg8977"/>
    <property type="gene ID" value="jg8977"/>
</dbReference>